<dbReference type="PANTHER" id="PTHR30572:SF18">
    <property type="entry name" value="ABC-TYPE MACROLIDE FAMILY EXPORT SYSTEM PERMEASE COMPONENT 2"/>
    <property type="match status" value="1"/>
</dbReference>
<protein>
    <recommendedName>
        <fullName evidence="7">ABC3 transporter permease C-terminal domain-containing protein</fullName>
    </recommendedName>
</protein>
<proteinExistence type="predicted"/>
<keyword evidence="4 6" id="KW-1133">Transmembrane helix</keyword>
<evidence type="ECO:0000313" key="8">
    <source>
        <dbReference type="EMBL" id="KYD22761.1"/>
    </source>
</evidence>
<name>A0A150ME41_9BACL</name>
<dbReference type="PATRIC" id="fig|153151.4.peg.2052"/>
<evidence type="ECO:0000256" key="5">
    <source>
        <dbReference type="ARBA" id="ARBA00023136"/>
    </source>
</evidence>
<gene>
    <name evidence="8" type="ORF">B4110_1416</name>
</gene>
<accession>A0A150ME41</accession>
<feature type="transmembrane region" description="Helical" evidence="6">
    <location>
        <begin position="350"/>
        <end position="374"/>
    </location>
</feature>
<dbReference type="PANTHER" id="PTHR30572">
    <property type="entry name" value="MEMBRANE COMPONENT OF TRANSPORTER-RELATED"/>
    <property type="match status" value="1"/>
</dbReference>
<keyword evidence="5 6" id="KW-0472">Membrane</keyword>
<evidence type="ECO:0000256" key="2">
    <source>
        <dbReference type="ARBA" id="ARBA00022475"/>
    </source>
</evidence>
<sequence>MKYARIAFASIVKRKLSILLMALQLVVSFWMINHALITIDTLNYQEKQLFSISKMDEYKTVKLTMPDGDDTQWFAERFRQLETYIKSLPEIQGYGSFNTTSIVPQDFPKWQKYQQRNKQLYAGTRREDDIESSGIIYFDYDIYRLFTKFVVIKGRMLEEADFQKENNDVIPVLVGYDYRDVFRIGDRFKAEAGAGEKTIKVTYEVVGILEKGSRWLSGNDYFVSPADNLDHFFVAPFFPEQREGRPISVAVRLHNTFIQLHSEKQFKDVKAAIMKKGKELGISPVLQTVRKDVDAYQENTRKSNHYALAIGTFFLVVTLIGVISVTISSIRARKYEFGVMMVTGASKRDISFMLIMELFFLIGISAVIGVIVSYLTEVNNDFLGYNIRLEAFTWWLYGKVAIIAIFIILFSAIIPLWNIKKLELRELVEGRE</sequence>
<dbReference type="AlphaFoldDB" id="A0A150ME41"/>
<evidence type="ECO:0000259" key="7">
    <source>
        <dbReference type="Pfam" id="PF02687"/>
    </source>
</evidence>
<dbReference type="RefSeq" id="WP_062679205.1">
    <property type="nucleotide sequence ID" value="NZ_LQYW01000175.1"/>
</dbReference>
<comment type="caution">
    <text evidence="8">The sequence shown here is derived from an EMBL/GenBank/DDBJ whole genome shotgun (WGS) entry which is preliminary data.</text>
</comment>
<feature type="domain" description="ABC3 transporter permease C-terminal" evidence="7">
    <location>
        <begin position="309"/>
        <end position="423"/>
    </location>
</feature>
<feature type="transmembrane region" description="Helical" evidence="6">
    <location>
        <begin position="306"/>
        <end position="330"/>
    </location>
</feature>
<evidence type="ECO:0000256" key="3">
    <source>
        <dbReference type="ARBA" id="ARBA00022692"/>
    </source>
</evidence>
<dbReference type="Pfam" id="PF02687">
    <property type="entry name" value="FtsX"/>
    <property type="match status" value="1"/>
</dbReference>
<dbReference type="GO" id="GO:0005886">
    <property type="term" value="C:plasma membrane"/>
    <property type="evidence" value="ECO:0007669"/>
    <property type="project" value="UniProtKB-SubCell"/>
</dbReference>
<organism evidence="8 9">
    <name type="scientific">Parageobacillus toebii</name>
    <dbReference type="NCBI Taxonomy" id="153151"/>
    <lineage>
        <taxon>Bacteria</taxon>
        <taxon>Bacillati</taxon>
        <taxon>Bacillota</taxon>
        <taxon>Bacilli</taxon>
        <taxon>Bacillales</taxon>
        <taxon>Anoxybacillaceae</taxon>
        <taxon>Parageobacillus</taxon>
    </lineage>
</organism>
<evidence type="ECO:0000313" key="9">
    <source>
        <dbReference type="Proteomes" id="UP000075324"/>
    </source>
</evidence>
<keyword evidence="2" id="KW-1003">Cell membrane</keyword>
<dbReference type="InterPro" id="IPR003838">
    <property type="entry name" value="ABC3_permease_C"/>
</dbReference>
<evidence type="ECO:0000256" key="1">
    <source>
        <dbReference type="ARBA" id="ARBA00004651"/>
    </source>
</evidence>
<reference evidence="8 9" key="1">
    <citation type="submission" date="2016-01" db="EMBL/GenBank/DDBJ databases">
        <title>Draft Genome Sequences of Seven Thermophilic Sporeformers Isolated from Foods.</title>
        <authorList>
            <person name="Berendsen E.M."/>
            <person name="Wells-Bennik M.H."/>
            <person name="Krawcyk A.O."/>
            <person name="De Jong A."/>
            <person name="Holsappel S."/>
            <person name="Eijlander R.T."/>
            <person name="Kuipers O.P."/>
        </authorList>
    </citation>
    <scope>NUCLEOTIDE SEQUENCE [LARGE SCALE GENOMIC DNA]</scope>
    <source>
        <strain evidence="8 9">B4110</strain>
    </source>
</reference>
<evidence type="ECO:0000256" key="6">
    <source>
        <dbReference type="SAM" id="Phobius"/>
    </source>
</evidence>
<keyword evidence="3 6" id="KW-0812">Transmembrane</keyword>
<dbReference type="EMBL" id="LQYW01000175">
    <property type="protein sequence ID" value="KYD22761.1"/>
    <property type="molecule type" value="Genomic_DNA"/>
</dbReference>
<dbReference type="InterPro" id="IPR050250">
    <property type="entry name" value="Macrolide_Exporter_MacB"/>
</dbReference>
<dbReference type="Proteomes" id="UP000075324">
    <property type="component" value="Unassembled WGS sequence"/>
</dbReference>
<evidence type="ECO:0000256" key="4">
    <source>
        <dbReference type="ARBA" id="ARBA00022989"/>
    </source>
</evidence>
<feature type="transmembrane region" description="Helical" evidence="6">
    <location>
        <begin position="394"/>
        <end position="417"/>
    </location>
</feature>
<comment type="subcellular location">
    <subcellularLocation>
        <location evidence="1">Cell membrane</location>
        <topology evidence="1">Multi-pass membrane protein</topology>
    </subcellularLocation>
</comment>
<dbReference type="GO" id="GO:0022857">
    <property type="term" value="F:transmembrane transporter activity"/>
    <property type="evidence" value="ECO:0007669"/>
    <property type="project" value="TreeGrafter"/>
</dbReference>